<keyword evidence="4" id="KW-1185">Reference proteome</keyword>
<evidence type="ECO:0000313" key="3">
    <source>
        <dbReference type="EMBL" id="SHL27870.1"/>
    </source>
</evidence>
<dbReference type="RefSeq" id="WP_073292940.1">
    <property type="nucleotide sequence ID" value="NZ_FRAV01000015.1"/>
</dbReference>
<evidence type="ECO:0000256" key="2">
    <source>
        <dbReference type="SAM" id="SignalP"/>
    </source>
</evidence>
<dbReference type="STRING" id="1302687.SAMN05444267_101535"/>
<evidence type="ECO:0008006" key="5">
    <source>
        <dbReference type="Google" id="ProtNLM"/>
    </source>
</evidence>
<proteinExistence type="predicted"/>
<sequence length="98" mass="10575">MKTLIFTSLLGLSLLLPSSFSAATNNTISKTEYAKKASKKKSTKAKRSKTRSSGSYYTQSKGCTYNGNALNVGSRGGCYYYSGSSKVYVDRSYCSGCN</sequence>
<organism evidence="3 4">
    <name type="scientific">Chryseobacterium polytrichastri</name>
    <dbReference type="NCBI Taxonomy" id="1302687"/>
    <lineage>
        <taxon>Bacteria</taxon>
        <taxon>Pseudomonadati</taxon>
        <taxon>Bacteroidota</taxon>
        <taxon>Flavobacteriia</taxon>
        <taxon>Flavobacteriales</taxon>
        <taxon>Weeksellaceae</taxon>
        <taxon>Chryseobacterium group</taxon>
        <taxon>Chryseobacterium</taxon>
    </lineage>
</organism>
<reference evidence="4" key="1">
    <citation type="submission" date="2016-11" db="EMBL/GenBank/DDBJ databases">
        <authorList>
            <person name="Varghese N."/>
            <person name="Submissions S."/>
        </authorList>
    </citation>
    <scope>NUCLEOTIDE SEQUENCE [LARGE SCALE GENOMIC DNA]</scope>
    <source>
        <strain evidence="4">DSM 26899</strain>
    </source>
</reference>
<protein>
    <recommendedName>
        <fullName evidence="5">PBCV-specific basic adaptor domain-containing protein</fullName>
    </recommendedName>
</protein>
<evidence type="ECO:0000313" key="4">
    <source>
        <dbReference type="Proteomes" id="UP000184364"/>
    </source>
</evidence>
<feature type="compositionally biased region" description="Basic residues" evidence="1">
    <location>
        <begin position="36"/>
        <end position="50"/>
    </location>
</feature>
<dbReference type="Proteomes" id="UP000184364">
    <property type="component" value="Unassembled WGS sequence"/>
</dbReference>
<dbReference type="AlphaFoldDB" id="A0A1M6ZBR1"/>
<keyword evidence="2" id="KW-0732">Signal</keyword>
<dbReference type="EMBL" id="FRAV01000015">
    <property type="protein sequence ID" value="SHL27870.1"/>
    <property type="molecule type" value="Genomic_DNA"/>
</dbReference>
<evidence type="ECO:0000256" key="1">
    <source>
        <dbReference type="SAM" id="MobiDB-lite"/>
    </source>
</evidence>
<feature type="chain" id="PRO_5012341907" description="PBCV-specific basic adaptor domain-containing protein" evidence="2">
    <location>
        <begin position="23"/>
        <end position="98"/>
    </location>
</feature>
<feature type="region of interest" description="Disordered" evidence="1">
    <location>
        <begin position="36"/>
        <end position="58"/>
    </location>
</feature>
<accession>A0A1M6ZBR1</accession>
<name>A0A1M6ZBR1_9FLAO</name>
<gene>
    <name evidence="3" type="ORF">SAMN05444267_101535</name>
</gene>
<feature type="signal peptide" evidence="2">
    <location>
        <begin position="1"/>
        <end position="22"/>
    </location>
</feature>